<reference evidence="2" key="2">
    <citation type="submission" date="2025-08" db="UniProtKB">
        <authorList>
            <consortium name="Ensembl"/>
        </authorList>
    </citation>
    <scope>IDENTIFICATION</scope>
</reference>
<evidence type="ECO:0000256" key="1">
    <source>
        <dbReference type="SAM" id="SignalP"/>
    </source>
</evidence>
<name>A0A4W5MZG0_9TELE</name>
<dbReference type="Proteomes" id="UP000314982">
    <property type="component" value="Unassembled WGS sequence"/>
</dbReference>
<dbReference type="Gene3D" id="2.170.15.10">
    <property type="entry name" value="Proaerolysin, chain A, domain 3"/>
    <property type="match status" value="1"/>
</dbReference>
<feature type="chain" id="PRO_5021437168" evidence="1">
    <location>
        <begin position="24"/>
        <end position="244"/>
    </location>
</feature>
<evidence type="ECO:0000313" key="3">
    <source>
        <dbReference type="Proteomes" id="UP000314982"/>
    </source>
</evidence>
<accession>A0A4W5MZG0</accession>
<keyword evidence="1" id="KW-0732">Signal</keyword>
<organism evidence="2 3">
    <name type="scientific">Hucho hucho</name>
    <name type="common">huchen</name>
    <dbReference type="NCBI Taxonomy" id="62062"/>
    <lineage>
        <taxon>Eukaryota</taxon>
        <taxon>Metazoa</taxon>
        <taxon>Chordata</taxon>
        <taxon>Craniata</taxon>
        <taxon>Vertebrata</taxon>
        <taxon>Euteleostomi</taxon>
        <taxon>Actinopterygii</taxon>
        <taxon>Neopterygii</taxon>
        <taxon>Teleostei</taxon>
        <taxon>Protacanthopterygii</taxon>
        <taxon>Salmoniformes</taxon>
        <taxon>Salmonidae</taxon>
        <taxon>Salmoninae</taxon>
        <taxon>Hucho</taxon>
    </lineage>
</organism>
<feature type="signal peptide" evidence="1">
    <location>
        <begin position="1"/>
        <end position="23"/>
    </location>
</feature>
<dbReference type="AlphaFoldDB" id="A0A4W5MZG0"/>
<sequence>TIFSFVLITLRELLLSWHHTARSLCHLNDGVGVVPGRAVMSEQGVTEETEQAPLRGPRVEDQSVLVNMDNFEFVGWIEEEYGAVPHHAVKTCPGVEIYVGKNKYGLGKVVTQHQAFCLYQVLAINRDAYSQSSCSTTLEALQFVRVTNLECSSVEKMVLLEKTSTMDFTKQQTVSFSESTTMVECIRNSISVELLVPPNHSCAVRMEGRKMTADSPFTGRLSRTYHNGDTHWTTITGTCEGGGD</sequence>
<reference evidence="3" key="1">
    <citation type="submission" date="2018-06" db="EMBL/GenBank/DDBJ databases">
        <title>Genome assembly of Danube salmon.</title>
        <authorList>
            <person name="Macqueen D.J."/>
            <person name="Gundappa M.K."/>
        </authorList>
    </citation>
    <scope>NUCLEOTIDE SEQUENCE [LARGE SCALE GENOMIC DNA]</scope>
</reference>
<reference evidence="2" key="3">
    <citation type="submission" date="2025-09" db="UniProtKB">
        <authorList>
            <consortium name="Ensembl"/>
        </authorList>
    </citation>
    <scope>IDENTIFICATION</scope>
</reference>
<dbReference type="SUPFAM" id="SSF56973">
    <property type="entry name" value="Aerolisin/ETX pore-forming domain"/>
    <property type="match status" value="1"/>
</dbReference>
<protein>
    <submittedName>
        <fullName evidence="2">Uncharacterized protein</fullName>
    </submittedName>
</protein>
<evidence type="ECO:0000313" key="2">
    <source>
        <dbReference type="Ensembl" id="ENSHHUP00000043243.1"/>
    </source>
</evidence>
<dbReference type="Ensembl" id="ENSHHUT00000044866.1">
    <property type="protein sequence ID" value="ENSHHUP00000043243.1"/>
    <property type="gene ID" value="ENSHHUG00000026558.1"/>
</dbReference>
<keyword evidence="3" id="KW-1185">Reference proteome</keyword>
<proteinExistence type="predicted"/>